<evidence type="ECO:0000313" key="2">
    <source>
        <dbReference type="Proteomes" id="UP001058974"/>
    </source>
</evidence>
<dbReference type="EMBL" id="JAMSHJ010000006">
    <property type="protein sequence ID" value="KAI5395618.1"/>
    <property type="molecule type" value="Genomic_DNA"/>
</dbReference>
<accession>A0A9D5A5V3</accession>
<proteinExistence type="predicted"/>
<comment type="caution">
    <text evidence="1">The sequence shown here is derived from an EMBL/GenBank/DDBJ whole genome shotgun (WGS) entry which is preliminary data.</text>
</comment>
<evidence type="ECO:0000313" key="1">
    <source>
        <dbReference type="EMBL" id="KAI5395618.1"/>
    </source>
</evidence>
<protein>
    <recommendedName>
        <fullName evidence="3">Reverse transcriptase domain-containing protein</fullName>
    </recommendedName>
</protein>
<keyword evidence="2" id="KW-1185">Reference proteome</keyword>
<evidence type="ECO:0008006" key="3">
    <source>
        <dbReference type="Google" id="ProtNLM"/>
    </source>
</evidence>
<gene>
    <name evidence="1" type="ORF">KIW84_061966</name>
</gene>
<name>A0A9D5A5V3_PEA</name>
<reference evidence="1 2" key="1">
    <citation type="journal article" date="2022" name="Nat. Genet.">
        <title>Improved pea reference genome and pan-genome highlight genomic features and evolutionary characteristics.</title>
        <authorList>
            <person name="Yang T."/>
            <person name="Liu R."/>
            <person name="Luo Y."/>
            <person name="Hu S."/>
            <person name="Wang D."/>
            <person name="Wang C."/>
            <person name="Pandey M.K."/>
            <person name="Ge S."/>
            <person name="Xu Q."/>
            <person name="Li N."/>
            <person name="Li G."/>
            <person name="Huang Y."/>
            <person name="Saxena R.K."/>
            <person name="Ji Y."/>
            <person name="Li M."/>
            <person name="Yan X."/>
            <person name="He Y."/>
            <person name="Liu Y."/>
            <person name="Wang X."/>
            <person name="Xiang C."/>
            <person name="Varshney R.K."/>
            <person name="Ding H."/>
            <person name="Gao S."/>
            <person name="Zong X."/>
        </authorList>
    </citation>
    <scope>NUCLEOTIDE SEQUENCE [LARGE SCALE GENOMIC DNA]</scope>
    <source>
        <strain evidence="1 2">cv. Zhongwan 6</strain>
    </source>
</reference>
<dbReference type="Proteomes" id="UP001058974">
    <property type="component" value="Chromosome 6"/>
</dbReference>
<organism evidence="1 2">
    <name type="scientific">Pisum sativum</name>
    <name type="common">Garden pea</name>
    <name type="synonym">Lathyrus oleraceus</name>
    <dbReference type="NCBI Taxonomy" id="3888"/>
    <lineage>
        <taxon>Eukaryota</taxon>
        <taxon>Viridiplantae</taxon>
        <taxon>Streptophyta</taxon>
        <taxon>Embryophyta</taxon>
        <taxon>Tracheophyta</taxon>
        <taxon>Spermatophyta</taxon>
        <taxon>Magnoliopsida</taxon>
        <taxon>eudicotyledons</taxon>
        <taxon>Gunneridae</taxon>
        <taxon>Pentapetalae</taxon>
        <taxon>rosids</taxon>
        <taxon>fabids</taxon>
        <taxon>Fabales</taxon>
        <taxon>Fabaceae</taxon>
        <taxon>Papilionoideae</taxon>
        <taxon>50 kb inversion clade</taxon>
        <taxon>NPAAA clade</taxon>
        <taxon>Hologalegina</taxon>
        <taxon>IRL clade</taxon>
        <taxon>Fabeae</taxon>
        <taxon>Lathyrus</taxon>
    </lineage>
</organism>
<dbReference type="AlphaFoldDB" id="A0A9D5A5V3"/>
<sequence>MSTLINGSPTKDFVVGRGLRQGYPLSPFLHAITTEGLDGMKKREVQHGDIKGFKTNVPNFPHSVDVPMQYMEQYGSSVPHSSPMQYVHDEQDAEDDHGDTSAHKERMRAHMLRNPLQIIRKHLARFIIESEGGS</sequence>
<dbReference type="Gramene" id="Psat06G0196600-T1">
    <property type="protein sequence ID" value="KAI5395618.1"/>
    <property type="gene ID" value="KIW84_061966"/>
</dbReference>